<evidence type="ECO:0000313" key="2">
    <source>
        <dbReference type="EMBL" id="TDY14339.1"/>
    </source>
</evidence>
<evidence type="ECO:0000256" key="1">
    <source>
        <dbReference type="SAM" id="SignalP"/>
    </source>
</evidence>
<protein>
    <recommendedName>
        <fullName evidence="4">Lipocalin-like domain-containing protein</fullName>
    </recommendedName>
</protein>
<name>A0ABY2GAV5_9FLAO</name>
<evidence type="ECO:0008006" key="4">
    <source>
        <dbReference type="Google" id="ProtNLM"/>
    </source>
</evidence>
<organism evidence="2 3">
    <name type="scientific">Meridianimaribacter flavus</name>
    <dbReference type="NCBI Taxonomy" id="571115"/>
    <lineage>
        <taxon>Bacteria</taxon>
        <taxon>Pseudomonadati</taxon>
        <taxon>Bacteroidota</taxon>
        <taxon>Flavobacteriia</taxon>
        <taxon>Flavobacteriales</taxon>
        <taxon>Flavobacteriaceae</taxon>
        <taxon>Meridianimaribacter</taxon>
    </lineage>
</organism>
<keyword evidence="1" id="KW-0732">Signal</keyword>
<evidence type="ECO:0000313" key="3">
    <source>
        <dbReference type="Proteomes" id="UP000294930"/>
    </source>
</evidence>
<proteinExistence type="predicted"/>
<feature type="chain" id="PRO_5046092627" description="Lipocalin-like domain-containing protein" evidence="1">
    <location>
        <begin position="23"/>
        <end position="664"/>
    </location>
</feature>
<comment type="caution">
    <text evidence="2">The sequence shown here is derived from an EMBL/GenBank/DDBJ whole genome shotgun (WGS) entry which is preliminary data.</text>
</comment>
<dbReference type="EMBL" id="SOQZ01000001">
    <property type="protein sequence ID" value="TDY14339.1"/>
    <property type="molecule type" value="Genomic_DNA"/>
</dbReference>
<dbReference type="RefSeq" id="WP_134198833.1">
    <property type="nucleotide sequence ID" value="NZ_SOQZ01000001.1"/>
</dbReference>
<feature type="signal peptide" evidence="1">
    <location>
        <begin position="1"/>
        <end position="22"/>
    </location>
</feature>
<sequence length="664" mass="74229">MKIKHLLVLAFFVLLAPIMVTSCQDEEIEPNPENENIINSEIALVSLMQSTSAYDGSVDDIMDEANCLSVNLPVTVLVNGITITINTLEDLGLIEAIYNEFDNDDDVLEYIFPITIILNDYTEITIENQEQLQEFIDECTADEDVIECIDFQYPISFSMYDTNFQVIDTVVIGSDFELYVFLQSLETSNSAVVLASLNFPVTMVYANGDTVEVNSNQELEAAINAAEEECDYDDEEDCTLQEVSEALQDCHWEIVSYNGDDNFIDFDLVFGGGGALQISEGDLTEVVLGSWNLESTDQGIVLSIEQLTAFSQDLGGDWLVVDCADDRFELVRTVENTTTEIVMEINCDDNQVSCDFQDVRDYLVACPQIPALNGYTPSFTTFTFHDSNEISTLYENDLLYSGTWDIAMIEGELKVFINFNGLEDYNGEYAVVECNEDSLVLQKGEDVLVLTQQCTSDNPFECFSNTEYVICDNEEPFNDGIATFDLYDIFPNCSNDNIEMTFHETLMDAETGVNALTSPYSNVVSSSQTIYVSATLAGGNTFEIFEVNLVVEDCGQTCSEQDVDAFLLDCTWNVVNYNGSDNLIVWNFDFESSNNIVVIYTETATIDATWTTSQTNDGVIIEFSNVAGSDIQAITGQWLVVECEEDRLQLHRENDIMVIERTCD</sequence>
<gene>
    <name evidence="2" type="ORF">A8975_0950</name>
</gene>
<accession>A0ABY2GAV5</accession>
<reference evidence="2 3" key="1">
    <citation type="submission" date="2019-03" db="EMBL/GenBank/DDBJ databases">
        <title>Genomic Encyclopedia of Type Strains, Phase III (KMG-III): the genomes of soil and plant-associated and newly described type strains.</title>
        <authorList>
            <person name="Whitman W."/>
        </authorList>
    </citation>
    <scope>NUCLEOTIDE SEQUENCE [LARGE SCALE GENOMIC DNA]</scope>
    <source>
        <strain evidence="2 3">CGMCC 1.10957</strain>
    </source>
</reference>
<dbReference type="Proteomes" id="UP000294930">
    <property type="component" value="Unassembled WGS sequence"/>
</dbReference>
<dbReference type="PROSITE" id="PS51257">
    <property type="entry name" value="PROKAR_LIPOPROTEIN"/>
    <property type="match status" value="1"/>
</dbReference>
<keyword evidence="3" id="KW-1185">Reference proteome</keyword>